<dbReference type="Proteomes" id="UP001331761">
    <property type="component" value="Unassembled WGS sequence"/>
</dbReference>
<feature type="compositionally biased region" description="Basic and acidic residues" evidence="1">
    <location>
        <begin position="48"/>
        <end position="65"/>
    </location>
</feature>
<feature type="region of interest" description="Disordered" evidence="1">
    <location>
        <begin position="181"/>
        <end position="210"/>
    </location>
</feature>
<accession>A0AAN8FAX8</accession>
<feature type="compositionally biased region" description="Polar residues" evidence="1">
    <location>
        <begin position="104"/>
        <end position="130"/>
    </location>
</feature>
<dbReference type="AlphaFoldDB" id="A0AAN8FAX8"/>
<proteinExistence type="predicted"/>
<gene>
    <name evidence="2" type="ORF">GCK32_004450</name>
</gene>
<evidence type="ECO:0000313" key="2">
    <source>
        <dbReference type="EMBL" id="KAK5976311.1"/>
    </source>
</evidence>
<name>A0AAN8FAX8_TRICO</name>
<reference evidence="2 3" key="1">
    <citation type="submission" date="2019-10" db="EMBL/GenBank/DDBJ databases">
        <title>Assembly and Annotation for the nematode Trichostrongylus colubriformis.</title>
        <authorList>
            <person name="Martin J."/>
        </authorList>
    </citation>
    <scope>NUCLEOTIDE SEQUENCE [LARGE SCALE GENOMIC DNA]</scope>
    <source>
        <strain evidence="2">G859</strain>
        <tissue evidence="2">Whole worm</tissue>
    </source>
</reference>
<protein>
    <submittedName>
        <fullName evidence="2">Uncharacterized protein</fullName>
    </submittedName>
</protein>
<feature type="compositionally biased region" description="Polar residues" evidence="1">
    <location>
        <begin position="72"/>
        <end position="97"/>
    </location>
</feature>
<keyword evidence="3" id="KW-1185">Reference proteome</keyword>
<dbReference type="EMBL" id="WIXE01012012">
    <property type="protein sequence ID" value="KAK5976311.1"/>
    <property type="molecule type" value="Genomic_DNA"/>
</dbReference>
<evidence type="ECO:0000313" key="3">
    <source>
        <dbReference type="Proteomes" id="UP001331761"/>
    </source>
</evidence>
<comment type="caution">
    <text evidence="2">The sequence shown here is derived from an EMBL/GenBank/DDBJ whole genome shotgun (WGS) entry which is preliminary data.</text>
</comment>
<evidence type="ECO:0000256" key="1">
    <source>
        <dbReference type="SAM" id="MobiDB-lite"/>
    </source>
</evidence>
<sequence length="257" mass="29028">MQSIIAFCYRILELASSQTMVMLLPAMLLPGFTIYCRKDKPLTPQSSEKSKILDRSSEGAKKISEDSLTLAEDNTQRSGTVGSEDLTQPVENSNAHTQSHRHPPNSTKRSISSLRCETTQTDGADSTQLGTEHGNETDMNVFVLKAAQKQTVVHPRLVTKKGNIDKSLFRSRSQAEIRALEEEMASDHESEKDNSKEAVKNPSAKDPKIKWGDSKCVVYETSEEPTIDEDEMQDEPDIWWILEEYDRACYRIECQQR</sequence>
<feature type="region of interest" description="Disordered" evidence="1">
    <location>
        <begin position="43"/>
        <end position="134"/>
    </location>
</feature>
<organism evidence="2 3">
    <name type="scientific">Trichostrongylus colubriformis</name>
    <name type="common">Black scour worm</name>
    <dbReference type="NCBI Taxonomy" id="6319"/>
    <lineage>
        <taxon>Eukaryota</taxon>
        <taxon>Metazoa</taxon>
        <taxon>Ecdysozoa</taxon>
        <taxon>Nematoda</taxon>
        <taxon>Chromadorea</taxon>
        <taxon>Rhabditida</taxon>
        <taxon>Rhabditina</taxon>
        <taxon>Rhabditomorpha</taxon>
        <taxon>Strongyloidea</taxon>
        <taxon>Trichostrongylidae</taxon>
        <taxon>Trichostrongylus</taxon>
    </lineage>
</organism>